<dbReference type="PANTHER" id="PTHR12965">
    <property type="entry name" value="VACUOLAR PROTEIN SORTING 54"/>
    <property type="match status" value="1"/>
</dbReference>
<protein>
    <submittedName>
        <fullName evidence="9">Predicted protein</fullName>
    </submittedName>
</protein>
<comment type="similarity">
    <text evidence="2">Belongs to the VPS54 family.</text>
</comment>
<keyword evidence="5" id="KW-0333">Golgi apparatus</keyword>
<feature type="region of interest" description="Disordered" evidence="7">
    <location>
        <begin position="381"/>
        <end position="400"/>
    </location>
</feature>
<dbReference type="PANTHER" id="PTHR12965:SF0">
    <property type="entry name" value="VACUOLAR PROTEIN SORTING-ASSOCIATED PROTEIN 54"/>
    <property type="match status" value="1"/>
</dbReference>
<evidence type="ECO:0000256" key="4">
    <source>
        <dbReference type="ARBA" id="ARBA00022927"/>
    </source>
</evidence>
<dbReference type="GO" id="GO:0042147">
    <property type="term" value="P:retrograde transport, endosome to Golgi"/>
    <property type="evidence" value="ECO:0007669"/>
    <property type="project" value="InterPro"/>
</dbReference>
<dbReference type="GO" id="GO:0000938">
    <property type="term" value="C:GARP complex"/>
    <property type="evidence" value="ECO:0007669"/>
    <property type="project" value="InterPro"/>
</dbReference>
<feature type="domain" description="Vacuolar protein sorting-associated protein 54 C-terminal" evidence="8">
    <location>
        <begin position="271"/>
        <end position="372"/>
    </location>
</feature>
<organism evidence="10">
    <name type="scientific">Micromonas pusilla (strain CCMP1545)</name>
    <name type="common">Picoplanktonic green alga</name>
    <dbReference type="NCBI Taxonomy" id="564608"/>
    <lineage>
        <taxon>Eukaryota</taxon>
        <taxon>Viridiplantae</taxon>
        <taxon>Chlorophyta</taxon>
        <taxon>Mamiellophyceae</taxon>
        <taxon>Mamiellales</taxon>
        <taxon>Mamiellaceae</taxon>
        <taxon>Micromonas</taxon>
    </lineage>
</organism>
<evidence type="ECO:0000256" key="1">
    <source>
        <dbReference type="ARBA" id="ARBA00004601"/>
    </source>
</evidence>
<dbReference type="eggNOG" id="KOG2115">
    <property type="taxonomic scope" value="Eukaryota"/>
</dbReference>
<dbReference type="RefSeq" id="XP_003059414.1">
    <property type="nucleotide sequence ID" value="XM_003059368.1"/>
</dbReference>
<reference evidence="9 10" key="1">
    <citation type="journal article" date="2009" name="Science">
        <title>Green evolution and dynamic adaptations revealed by genomes of the marine picoeukaryotes Micromonas.</title>
        <authorList>
            <person name="Worden A.Z."/>
            <person name="Lee J.H."/>
            <person name="Mock T."/>
            <person name="Rouze P."/>
            <person name="Simmons M.P."/>
            <person name="Aerts A.L."/>
            <person name="Allen A.E."/>
            <person name="Cuvelier M.L."/>
            <person name="Derelle E."/>
            <person name="Everett M.V."/>
            <person name="Foulon E."/>
            <person name="Grimwood J."/>
            <person name="Gundlach H."/>
            <person name="Henrissat B."/>
            <person name="Napoli C."/>
            <person name="McDonald S.M."/>
            <person name="Parker M.S."/>
            <person name="Rombauts S."/>
            <person name="Salamov A."/>
            <person name="Von Dassow P."/>
            <person name="Badger J.H."/>
            <person name="Coutinho P.M."/>
            <person name="Demir E."/>
            <person name="Dubchak I."/>
            <person name="Gentemann C."/>
            <person name="Eikrem W."/>
            <person name="Gready J.E."/>
            <person name="John U."/>
            <person name="Lanier W."/>
            <person name="Lindquist E.A."/>
            <person name="Lucas S."/>
            <person name="Mayer K.F."/>
            <person name="Moreau H."/>
            <person name="Not F."/>
            <person name="Otillar R."/>
            <person name="Panaud O."/>
            <person name="Pangilinan J."/>
            <person name="Paulsen I."/>
            <person name="Piegu B."/>
            <person name="Poliakov A."/>
            <person name="Robbens S."/>
            <person name="Schmutz J."/>
            <person name="Toulza E."/>
            <person name="Wyss T."/>
            <person name="Zelensky A."/>
            <person name="Zhou K."/>
            <person name="Armbrust E.V."/>
            <person name="Bhattacharya D."/>
            <person name="Goodenough U.W."/>
            <person name="Van de Peer Y."/>
            <person name="Grigoriev I.V."/>
        </authorList>
    </citation>
    <scope>NUCLEOTIDE SEQUENCE [LARGE SCALE GENOMIC DNA]</scope>
    <source>
        <strain evidence="9 10">CCMP1545</strain>
    </source>
</reference>
<evidence type="ECO:0000256" key="6">
    <source>
        <dbReference type="ARBA" id="ARBA00023054"/>
    </source>
</evidence>
<feature type="domain" description="Vacuolar protein sorting-associated protein 54 C-terminal" evidence="8">
    <location>
        <begin position="205"/>
        <end position="260"/>
    </location>
</feature>
<dbReference type="STRING" id="564608.C1MU10"/>
<dbReference type="Pfam" id="PF07928">
    <property type="entry name" value="Vps54"/>
    <property type="match status" value="2"/>
</dbReference>
<dbReference type="EMBL" id="GG663740">
    <property type="protein sequence ID" value="EEH56546.1"/>
    <property type="molecule type" value="Genomic_DNA"/>
</dbReference>
<keyword evidence="3" id="KW-0813">Transport</keyword>
<proteinExistence type="inferred from homology"/>
<dbReference type="InterPro" id="IPR012501">
    <property type="entry name" value="Vps54_C"/>
</dbReference>
<feature type="region of interest" description="Disordered" evidence="7">
    <location>
        <begin position="135"/>
        <end position="191"/>
    </location>
</feature>
<dbReference type="KEGG" id="mpp:MICPUCDRAFT_58628"/>
<dbReference type="Proteomes" id="UP000001876">
    <property type="component" value="Unassembled WGS sequence"/>
</dbReference>
<gene>
    <name evidence="9" type="ORF">MICPUCDRAFT_58628</name>
</gene>
<evidence type="ECO:0000256" key="2">
    <source>
        <dbReference type="ARBA" id="ARBA00009150"/>
    </source>
</evidence>
<evidence type="ECO:0000313" key="9">
    <source>
        <dbReference type="EMBL" id="EEH56546.1"/>
    </source>
</evidence>
<sequence length="521" mass="53062">METIASAAAAALPATERVTAAAAAADALLLVADAAQGRVSKLVGARDAVHARLELGAFVSTSRAVDRFLALAEGLSGRRCLSLRASATAQRRAFLAAAHARFVASLGAALDAETWAPKRAARRYQAVLNALADAGRDPDPRVEIPTPVVVEDEEEEEEEEEEEGQEEDGSGSGTSSSSTTDPTTLLLPGGGPGISAPARCAPGAASLLALSLLGEYVNIVRAMPSLRQDALHRACELVKVFNARACALVLGAESVRRVRLFSSHLTGPRTTPAGGLKSIAAKHLATAQQSICLLLRATPAAFDALDATAGDDAAAAAAAAAGGAESASSSSSSSSDATRRAMSRIELSRVVADLTLHKREIHAKLVSIMRERLSSHLRRLEEDGEGGGGGGGDGDGDGASASAFATDLSKEVGVMRRIVVGVLALDDRVDVFDAIVRLFDARLAEAHRARAARANGGDARRRTATLRADGALLTETLASLVNGGDGPGPDASAAAVAPSLAAALASVDVSSSDGGGDARGE</sequence>
<keyword evidence="10" id="KW-1185">Reference proteome</keyword>
<name>C1MU10_MICPC</name>
<keyword evidence="6" id="KW-0175">Coiled coil</keyword>
<dbReference type="OrthoDB" id="10259024at2759"/>
<feature type="compositionally biased region" description="Low complexity" evidence="7">
    <location>
        <begin position="173"/>
        <end position="187"/>
    </location>
</feature>
<dbReference type="GO" id="GO:0006896">
    <property type="term" value="P:Golgi to vacuole transport"/>
    <property type="evidence" value="ECO:0007669"/>
    <property type="project" value="TreeGrafter"/>
</dbReference>
<evidence type="ECO:0000256" key="3">
    <source>
        <dbReference type="ARBA" id="ARBA00022448"/>
    </source>
</evidence>
<keyword evidence="4" id="KW-0653">Protein transport</keyword>
<dbReference type="Gene3D" id="6.10.250.860">
    <property type="match status" value="1"/>
</dbReference>
<feature type="compositionally biased region" description="Acidic residues" evidence="7">
    <location>
        <begin position="150"/>
        <end position="169"/>
    </location>
</feature>
<comment type="subcellular location">
    <subcellularLocation>
        <location evidence="1">Golgi apparatus</location>
        <location evidence="1">trans-Golgi network</location>
    </subcellularLocation>
</comment>
<accession>C1MU10</accession>
<dbReference type="GeneID" id="9684566"/>
<evidence type="ECO:0000313" key="10">
    <source>
        <dbReference type="Proteomes" id="UP000001876"/>
    </source>
</evidence>
<dbReference type="GO" id="GO:0019905">
    <property type="term" value="F:syntaxin binding"/>
    <property type="evidence" value="ECO:0007669"/>
    <property type="project" value="TreeGrafter"/>
</dbReference>
<dbReference type="GO" id="GO:0005829">
    <property type="term" value="C:cytosol"/>
    <property type="evidence" value="ECO:0007669"/>
    <property type="project" value="GOC"/>
</dbReference>
<dbReference type="GO" id="GO:0015031">
    <property type="term" value="P:protein transport"/>
    <property type="evidence" value="ECO:0007669"/>
    <property type="project" value="UniProtKB-KW"/>
</dbReference>
<evidence type="ECO:0000256" key="5">
    <source>
        <dbReference type="ARBA" id="ARBA00023034"/>
    </source>
</evidence>
<dbReference type="InterPro" id="IPR039745">
    <property type="entry name" value="Vps54"/>
</dbReference>
<dbReference type="AlphaFoldDB" id="C1MU10"/>
<evidence type="ECO:0000256" key="7">
    <source>
        <dbReference type="SAM" id="MobiDB-lite"/>
    </source>
</evidence>
<evidence type="ECO:0000259" key="8">
    <source>
        <dbReference type="Pfam" id="PF07928"/>
    </source>
</evidence>